<keyword evidence="2" id="KW-1185">Reference proteome</keyword>
<dbReference type="EMBL" id="FQZN01000024">
    <property type="protein sequence ID" value="SHJ36887.1"/>
    <property type="molecule type" value="Genomic_DNA"/>
</dbReference>
<protein>
    <submittedName>
        <fullName evidence="1">Uncharacterized protein</fullName>
    </submittedName>
</protein>
<dbReference type="Proteomes" id="UP000184192">
    <property type="component" value="Unassembled WGS sequence"/>
</dbReference>
<gene>
    <name evidence="1" type="ORF">SAMN05444350_12476</name>
</gene>
<evidence type="ECO:0000313" key="2">
    <source>
        <dbReference type="Proteomes" id="UP000184192"/>
    </source>
</evidence>
<name>A0A1M6IR67_9BACE</name>
<organism evidence="1 2">
    <name type="scientific">Bacteroides stercorirosoris</name>
    <dbReference type="NCBI Taxonomy" id="871324"/>
    <lineage>
        <taxon>Bacteria</taxon>
        <taxon>Pseudomonadati</taxon>
        <taxon>Bacteroidota</taxon>
        <taxon>Bacteroidia</taxon>
        <taxon>Bacteroidales</taxon>
        <taxon>Bacteroidaceae</taxon>
        <taxon>Bacteroides</taxon>
    </lineage>
</organism>
<reference evidence="2" key="1">
    <citation type="submission" date="2016-11" db="EMBL/GenBank/DDBJ databases">
        <authorList>
            <person name="Varghese N."/>
            <person name="Submissions S."/>
        </authorList>
    </citation>
    <scope>NUCLEOTIDE SEQUENCE [LARGE SCALE GENOMIC DNA]</scope>
    <source>
        <strain evidence="2">DSM 26884</strain>
    </source>
</reference>
<proteinExistence type="predicted"/>
<accession>A0A1M6IR67</accession>
<dbReference type="AlphaFoldDB" id="A0A1M6IR67"/>
<sequence>MKKKEKLIKVNSKGKRIISSGQTYHALGPDASSV</sequence>
<evidence type="ECO:0000313" key="1">
    <source>
        <dbReference type="EMBL" id="SHJ36887.1"/>
    </source>
</evidence>